<keyword evidence="2" id="KW-0233">DNA recombination</keyword>
<dbReference type="Proteomes" id="UP000465304">
    <property type="component" value="Unassembled WGS sequence"/>
</dbReference>
<evidence type="ECO:0000259" key="5">
    <source>
        <dbReference type="PROSITE" id="PS51736"/>
    </source>
</evidence>
<organism evidence="6 7">
    <name type="scientific">Mycolicibacterium hippocampi</name>
    <dbReference type="NCBI Taxonomy" id="659824"/>
    <lineage>
        <taxon>Bacteria</taxon>
        <taxon>Bacillati</taxon>
        <taxon>Actinomycetota</taxon>
        <taxon>Actinomycetes</taxon>
        <taxon>Mycobacteriales</taxon>
        <taxon>Mycobacteriaceae</taxon>
        <taxon>Mycolicibacterium</taxon>
    </lineage>
</organism>
<dbReference type="InterPro" id="IPR038109">
    <property type="entry name" value="DNA_bind_recomb_sf"/>
</dbReference>
<evidence type="ECO:0000256" key="2">
    <source>
        <dbReference type="ARBA" id="ARBA00023172"/>
    </source>
</evidence>
<dbReference type="GO" id="GO:0000150">
    <property type="term" value="F:DNA strand exchange activity"/>
    <property type="evidence" value="ECO:0007669"/>
    <property type="project" value="InterPro"/>
</dbReference>
<evidence type="ECO:0000256" key="3">
    <source>
        <dbReference type="SAM" id="Coils"/>
    </source>
</evidence>
<dbReference type="Pfam" id="PF00239">
    <property type="entry name" value="Resolvase"/>
    <property type="match status" value="1"/>
</dbReference>
<feature type="region of interest" description="Disordered" evidence="4">
    <location>
        <begin position="220"/>
        <end position="239"/>
    </location>
</feature>
<dbReference type="SUPFAM" id="SSF53041">
    <property type="entry name" value="Resolvase-like"/>
    <property type="match status" value="1"/>
</dbReference>
<evidence type="ECO:0000256" key="4">
    <source>
        <dbReference type="SAM" id="MobiDB-lite"/>
    </source>
</evidence>
<dbReference type="Pfam" id="PF07508">
    <property type="entry name" value="Recombinase"/>
    <property type="match status" value="1"/>
</dbReference>
<dbReference type="CDD" id="cd00338">
    <property type="entry name" value="Ser_Recombinase"/>
    <property type="match status" value="1"/>
</dbReference>
<dbReference type="PANTHER" id="PTHR30461:SF2">
    <property type="entry name" value="SERINE RECOMBINASE PINE-RELATED"/>
    <property type="match status" value="1"/>
</dbReference>
<dbReference type="EMBL" id="BLLB01000002">
    <property type="protein sequence ID" value="GFH00979.1"/>
    <property type="molecule type" value="Genomic_DNA"/>
</dbReference>
<protein>
    <submittedName>
        <fullName evidence="6">Integrase</fullName>
    </submittedName>
</protein>
<dbReference type="GO" id="GO:0003677">
    <property type="term" value="F:DNA binding"/>
    <property type="evidence" value="ECO:0007669"/>
    <property type="project" value="UniProtKB-KW"/>
</dbReference>
<dbReference type="InterPro" id="IPR025827">
    <property type="entry name" value="Zn_ribbon_recom_dom"/>
</dbReference>
<proteinExistence type="predicted"/>
<reference evidence="6 7" key="1">
    <citation type="journal article" date="2019" name="Emerg. Microbes Infect.">
        <title>Comprehensive subspecies identification of 175 nontuberculous mycobacteria species based on 7547 genomic profiles.</title>
        <authorList>
            <person name="Matsumoto Y."/>
            <person name="Kinjo T."/>
            <person name="Motooka D."/>
            <person name="Nabeya D."/>
            <person name="Jung N."/>
            <person name="Uechi K."/>
            <person name="Horii T."/>
            <person name="Iida T."/>
            <person name="Fujita J."/>
            <person name="Nakamura S."/>
        </authorList>
    </citation>
    <scope>NUCLEOTIDE SEQUENCE [LARGE SCALE GENOMIC DNA]</scope>
    <source>
        <strain evidence="6 7">JCM 30996</strain>
    </source>
</reference>
<dbReference type="InterPro" id="IPR050639">
    <property type="entry name" value="SSR_resolvase"/>
</dbReference>
<keyword evidence="1" id="KW-0238">DNA-binding</keyword>
<dbReference type="Gene3D" id="3.40.50.1390">
    <property type="entry name" value="Resolvase, N-terminal catalytic domain"/>
    <property type="match status" value="1"/>
</dbReference>
<dbReference type="Gene3D" id="3.90.1750.20">
    <property type="entry name" value="Putative Large Serine Recombinase, Chain B, Domain 2"/>
    <property type="match status" value="1"/>
</dbReference>
<feature type="domain" description="Resolvase/invertase-type recombinase catalytic" evidence="5">
    <location>
        <begin position="16"/>
        <end position="163"/>
    </location>
</feature>
<dbReference type="SMART" id="SM00857">
    <property type="entry name" value="Resolvase"/>
    <property type="match status" value="1"/>
</dbReference>
<dbReference type="PANTHER" id="PTHR30461">
    <property type="entry name" value="DNA-INVERTASE FROM LAMBDOID PROPHAGE"/>
    <property type="match status" value="1"/>
</dbReference>
<name>A0A7I9ZJE8_9MYCO</name>
<keyword evidence="7" id="KW-1185">Reference proteome</keyword>
<evidence type="ECO:0000313" key="7">
    <source>
        <dbReference type="Proteomes" id="UP000465304"/>
    </source>
</evidence>
<dbReference type="InterPro" id="IPR006119">
    <property type="entry name" value="Resolv_N"/>
</dbReference>
<dbReference type="AlphaFoldDB" id="A0A7I9ZJE8"/>
<feature type="coiled-coil region" evidence="3">
    <location>
        <begin position="399"/>
        <end position="442"/>
    </location>
</feature>
<comment type="caution">
    <text evidence="6">The sequence shown here is derived from an EMBL/GenBank/DDBJ whole genome shotgun (WGS) entry which is preliminary data.</text>
</comment>
<sequence>MDNPNGLECSTMAGFNVLGAVRLSRMTDESTSPVRQRERIEWWAQGHDATVVAITEDLDISGAVDPFRREALGKWLSDTPPQPWDVLVAWKLDRISRSSMDTETLLRWCMDRGKRIVCVDDGIDTDTQMGQVWVKLASIFAEVERNAIRERVVQARKKLRSDSRWGGETVHYGLKPEKLPGGGYRLVHDAEAVQVIRRIVADVMRGDSVQSIADKLTAEGVPSARDRQRQLQGKPPTGTACENHEVVSWECPDCRPSAWSTTTLHRLLESKTLLGYTVHQGNADPGVMKSEPILTASEFRSLRVVLDQRKKPKQTNRTGNASPLLGIAVCQECGSAMHQKSQLAKGKRYRYYYCPERHGCQIPADWLETVMEETFLDELGDVEVHEPVVVPASDHTDELESAKMQLEAVTGAMRRASSQAVLETLAEQVADLDVRITELEALPIQPARTEHVPTGRTYRDYWDADPAVRRRLLLDSGIRYEVLLEHKTRTQGGVFQGHLHVPGDILARLNTHSPSRMMS</sequence>
<gene>
    <name evidence="6" type="ORF">MHIP_14620</name>
</gene>
<keyword evidence="3" id="KW-0175">Coiled coil</keyword>
<accession>A0A7I9ZJE8</accession>
<evidence type="ECO:0000313" key="6">
    <source>
        <dbReference type="EMBL" id="GFH00979.1"/>
    </source>
</evidence>
<dbReference type="InterPro" id="IPR036162">
    <property type="entry name" value="Resolvase-like_N_sf"/>
</dbReference>
<dbReference type="PROSITE" id="PS51736">
    <property type="entry name" value="RECOMBINASES_3"/>
    <property type="match status" value="1"/>
</dbReference>
<dbReference type="InterPro" id="IPR011109">
    <property type="entry name" value="DNA_bind_recombinase_dom"/>
</dbReference>
<dbReference type="Pfam" id="PF13408">
    <property type="entry name" value="Zn_ribbon_recom"/>
    <property type="match status" value="1"/>
</dbReference>
<evidence type="ECO:0000256" key="1">
    <source>
        <dbReference type="ARBA" id="ARBA00023125"/>
    </source>
</evidence>